<organism evidence="3 4">
    <name type="scientific">Tieghemiomyces parasiticus</name>
    <dbReference type="NCBI Taxonomy" id="78921"/>
    <lineage>
        <taxon>Eukaryota</taxon>
        <taxon>Fungi</taxon>
        <taxon>Fungi incertae sedis</taxon>
        <taxon>Zoopagomycota</taxon>
        <taxon>Kickxellomycotina</taxon>
        <taxon>Dimargaritomycetes</taxon>
        <taxon>Dimargaritales</taxon>
        <taxon>Dimargaritaceae</taxon>
        <taxon>Tieghemiomyces</taxon>
    </lineage>
</organism>
<evidence type="ECO:0000313" key="4">
    <source>
        <dbReference type="Proteomes" id="UP001150569"/>
    </source>
</evidence>
<feature type="compositionally biased region" description="Low complexity" evidence="1">
    <location>
        <begin position="355"/>
        <end position="370"/>
    </location>
</feature>
<comment type="caution">
    <text evidence="3">The sequence shown here is derived from an EMBL/GenBank/DDBJ whole genome shotgun (WGS) entry which is preliminary data.</text>
</comment>
<feature type="region of interest" description="Disordered" evidence="1">
    <location>
        <begin position="388"/>
        <end position="448"/>
    </location>
</feature>
<name>A0A9W8DJC1_9FUNG</name>
<dbReference type="Proteomes" id="UP001150569">
    <property type="component" value="Unassembled WGS sequence"/>
</dbReference>
<keyword evidence="4" id="KW-1185">Reference proteome</keyword>
<feature type="region of interest" description="Disordered" evidence="1">
    <location>
        <begin position="164"/>
        <end position="183"/>
    </location>
</feature>
<feature type="region of interest" description="Disordered" evidence="1">
    <location>
        <begin position="473"/>
        <end position="504"/>
    </location>
</feature>
<gene>
    <name evidence="3" type="ORF">IWQ60_010678</name>
</gene>
<accession>A0A9W8DJC1</accession>
<protein>
    <recommendedName>
        <fullName evidence="2">BOD1/SHG1 domain-containing protein</fullName>
    </recommendedName>
</protein>
<dbReference type="OrthoDB" id="5579731at2759"/>
<dbReference type="AlphaFoldDB" id="A0A9W8DJC1"/>
<dbReference type="Pfam" id="PF05205">
    <property type="entry name" value="COMPASS-Shg1"/>
    <property type="match status" value="1"/>
</dbReference>
<sequence>MTPDRILQQLKQSGAFDELREKLLQDFQCDASCAELREDIAAITQDVARHSSQHQLRNRQHFLGQVRDHMSRIRKTVRAKFLESEMYTDLIQQRIDQALALVERQDSYEANPTVSSALGHSRSDSTHRPPQANGTLENGHAAATNGASKPVPLRPAQILQSLLQSTPSGNTPGTTVADHTGTRNSHAPLVYHARVGHTVAVFLPPTNLTDPSTGAIAVTGHPDPRNDRCLLMTVAALQKDEPRFTVRRTSGPGQTWDVVSTRVVPLNAREAFAVRDTVFSVARDSDDSDDFSTELQRGRVARVFPRFARVKFPGGKLCNVPVGRLFKETRVQRPKTQPPTETPIGPKVSEAPVVSDTRNTSTTHTTNDQTEASLTSFRIVGPVAAPSVVEEAADAPQEASGPLNSSETTATLPAAPVEQRVCIKPTENSKTELQETVQPPEAGQPATAETVDEIRLPTSPAIAVPENTVLDPISESGLQNGFEAPNLETHGAPREADYVDSDDDLTSLSSLASDMFDGY</sequence>
<feature type="compositionally biased region" description="Polar residues" evidence="1">
    <location>
        <begin position="164"/>
        <end position="174"/>
    </location>
</feature>
<feature type="domain" description="BOD1/SHG1" evidence="2">
    <location>
        <begin position="6"/>
        <end position="76"/>
    </location>
</feature>
<evidence type="ECO:0000256" key="1">
    <source>
        <dbReference type="SAM" id="MobiDB-lite"/>
    </source>
</evidence>
<dbReference type="InterPro" id="IPR055264">
    <property type="entry name" value="BOD1/SHG1_dom"/>
</dbReference>
<evidence type="ECO:0000313" key="3">
    <source>
        <dbReference type="EMBL" id="KAJ1910398.1"/>
    </source>
</evidence>
<evidence type="ECO:0000259" key="2">
    <source>
        <dbReference type="Pfam" id="PF05205"/>
    </source>
</evidence>
<feature type="region of interest" description="Disordered" evidence="1">
    <location>
        <begin position="111"/>
        <end position="151"/>
    </location>
</feature>
<reference evidence="3" key="1">
    <citation type="submission" date="2022-07" db="EMBL/GenBank/DDBJ databases">
        <title>Phylogenomic reconstructions and comparative analyses of Kickxellomycotina fungi.</title>
        <authorList>
            <person name="Reynolds N.K."/>
            <person name="Stajich J.E."/>
            <person name="Barry K."/>
            <person name="Grigoriev I.V."/>
            <person name="Crous P."/>
            <person name="Smith M.E."/>
        </authorList>
    </citation>
    <scope>NUCLEOTIDE SEQUENCE</scope>
    <source>
        <strain evidence="3">RSA 861</strain>
    </source>
</reference>
<feature type="region of interest" description="Disordered" evidence="1">
    <location>
        <begin position="331"/>
        <end position="375"/>
    </location>
</feature>
<dbReference type="EMBL" id="JANBPT010001055">
    <property type="protein sequence ID" value="KAJ1910398.1"/>
    <property type="molecule type" value="Genomic_DNA"/>
</dbReference>
<feature type="compositionally biased region" description="Polar residues" evidence="1">
    <location>
        <begin position="402"/>
        <end position="411"/>
    </location>
</feature>
<proteinExistence type="predicted"/>